<evidence type="ECO:0000313" key="1">
    <source>
        <dbReference type="EMBL" id="GGT95994.1"/>
    </source>
</evidence>
<name>A0A918HSA8_9ACTN</name>
<protein>
    <submittedName>
        <fullName evidence="1">Uncharacterized protein</fullName>
    </submittedName>
</protein>
<dbReference type="Proteomes" id="UP000646776">
    <property type="component" value="Unassembled WGS sequence"/>
</dbReference>
<organism evidence="1 2">
    <name type="scientific">Streptomyces phaeofaciens</name>
    <dbReference type="NCBI Taxonomy" id="68254"/>
    <lineage>
        <taxon>Bacteria</taxon>
        <taxon>Bacillati</taxon>
        <taxon>Actinomycetota</taxon>
        <taxon>Actinomycetes</taxon>
        <taxon>Kitasatosporales</taxon>
        <taxon>Streptomycetaceae</taxon>
        <taxon>Streptomyces</taxon>
    </lineage>
</organism>
<sequence>MPDRTPLRQVHEGRWVVSRAWIQELTGASAGTLARWYAERHTQPPARRHPEVVQTVGRTHYFDQQAVESFWAAWQQDVGTGRLGRAGRPPGGPATGGADRALRDHTVRIALAALREDGGHRRGLAARLAREHGGIARTWQRAVNEALTQYDTQTEDTTPHDR</sequence>
<accession>A0A918HSA8</accession>
<keyword evidence="2" id="KW-1185">Reference proteome</keyword>
<dbReference type="EMBL" id="BMSA01000050">
    <property type="protein sequence ID" value="GGT95994.1"/>
    <property type="molecule type" value="Genomic_DNA"/>
</dbReference>
<dbReference type="AlphaFoldDB" id="A0A918HSA8"/>
<evidence type="ECO:0000313" key="2">
    <source>
        <dbReference type="Proteomes" id="UP000646776"/>
    </source>
</evidence>
<gene>
    <name evidence="1" type="ORF">GCM10010226_86980</name>
</gene>
<comment type="caution">
    <text evidence="1">The sequence shown here is derived from an EMBL/GenBank/DDBJ whole genome shotgun (WGS) entry which is preliminary data.</text>
</comment>
<proteinExistence type="predicted"/>
<dbReference type="RefSeq" id="WP_189718143.1">
    <property type="nucleotide sequence ID" value="NZ_BMSA01000050.1"/>
</dbReference>
<reference evidence="1" key="2">
    <citation type="submission" date="2020-09" db="EMBL/GenBank/DDBJ databases">
        <authorList>
            <person name="Sun Q."/>
            <person name="Ohkuma M."/>
        </authorList>
    </citation>
    <scope>NUCLEOTIDE SEQUENCE</scope>
    <source>
        <strain evidence="1">JCM 4125</strain>
    </source>
</reference>
<reference evidence="1" key="1">
    <citation type="journal article" date="2014" name="Int. J. Syst. Evol. Microbiol.">
        <title>Complete genome sequence of Corynebacterium casei LMG S-19264T (=DSM 44701T), isolated from a smear-ripened cheese.</title>
        <authorList>
            <consortium name="US DOE Joint Genome Institute (JGI-PGF)"/>
            <person name="Walter F."/>
            <person name="Albersmeier A."/>
            <person name="Kalinowski J."/>
            <person name="Ruckert C."/>
        </authorList>
    </citation>
    <scope>NUCLEOTIDE SEQUENCE</scope>
    <source>
        <strain evidence="1">JCM 4125</strain>
    </source>
</reference>